<feature type="compositionally biased region" description="Acidic residues" evidence="1">
    <location>
        <begin position="1307"/>
        <end position="1325"/>
    </location>
</feature>
<reference evidence="3" key="1">
    <citation type="journal article" date="2014" name="Proc. Natl. Acad. Sci. U.S.A.">
        <title>Extensive sampling of basidiomycete genomes demonstrates inadequacy of the white-rot/brown-rot paradigm for wood decay fungi.</title>
        <authorList>
            <person name="Riley R."/>
            <person name="Salamov A.A."/>
            <person name="Brown D.W."/>
            <person name="Nagy L.G."/>
            <person name="Floudas D."/>
            <person name="Held B.W."/>
            <person name="Levasseur A."/>
            <person name="Lombard V."/>
            <person name="Morin E."/>
            <person name="Otillar R."/>
            <person name="Lindquist E.A."/>
            <person name="Sun H."/>
            <person name="LaButti K.M."/>
            <person name="Schmutz J."/>
            <person name="Jabbour D."/>
            <person name="Luo H."/>
            <person name="Baker S.E."/>
            <person name="Pisabarro A.G."/>
            <person name="Walton J.D."/>
            <person name="Blanchette R.A."/>
            <person name="Henrissat B."/>
            <person name="Martin F."/>
            <person name="Cullen D."/>
            <person name="Hibbett D.S."/>
            <person name="Grigoriev I.V."/>
        </authorList>
    </citation>
    <scope>NUCLEOTIDE SEQUENCE [LARGE SCALE GENOMIC DNA]</scope>
    <source>
        <strain evidence="3">FD-172 SS1</strain>
    </source>
</reference>
<proteinExistence type="predicted"/>
<dbReference type="EMBL" id="KL198108">
    <property type="protein sequence ID" value="KDQ07386.1"/>
    <property type="molecule type" value="Genomic_DNA"/>
</dbReference>
<keyword evidence="3" id="KW-1185">Reference proteome</keyword>
<organism evidence="2 3">
    <name type="scientific">Botryobasidium botryosum (strain FD-172 SS1)</name>
    <dbReference type="NCBI Taxonomy" id="930990"/>
    <lineage>
        <taxon>Eukaryota</taxon>
        <taxon>Fungi</taxon>
        <taxon>Dikarya</taxon>
        <taxon>Basidiomycota</taxon>
        <taxon>Agaricomycotina</taxon>
        <taxon>Agaricomycetes</taxon>
        <taxon>Cantharellales</taxon>
        <taxon>Botryobasidiaceae</taxon>
        <taxon>Botryobasidium</taxon>
    </lineage>
</organism>
<sequence>MPLRRLAAIPHCIPSIGDEGACFAALGSNRGFEARMREVDGLLESEAHRMNETFSDLTREEFYDEEAEVEKWFKSQGGVSTTNDDSDDIYDNIPQRGDHQPSASGSGASATPDDNDDEDNRVIPHLLLSGNAREEDPSGSPDDAIEEAFTHQIPPNDDSNPKGPRLDVFEFKNFFDRWQRKGSGLTKGARDEAFRLLRTPGVLDLRSIMWDSEENGKPVWSPYTHYLDSLHWISDGDNPLGAATTSNGAITDCLTLRPQEHYKPIKDKYISLPFDVTGRSFYLGEFRGYHVYILFWPKANAPPTVPCSPSGATTELQITRFLNFTARFLHGQITGIDCNDPYDDSKASWRTYFNQRSIPLEPQLVPKLNRYYRLEYRRWLEGMNEPDSFFQQHSPRTIACDYGQNAQILDGPGSSTVLAATLKSLINFNRCESIGFAIATTVRAQNNEREELPVVPWIPGFKDMFRDPHTGESPRYTVYPLAGTRTIGNYQSSEPPPFISNTIVDINKSIRLDDESTPVVGGASQGYHEAKASFRHGIHMQAMAKGHMTAWAAAKADFLNLASRASQSRIMQRMEERTPWSVFVDQLDDLSSEGSRGVRLETNYEVYRWQMKEEWWTADDLVNKIMIPLTMAYIDGFKSGGLRKAVKVLELDTFPELMLWVGAPFAFMLDYIRYLMNLEKEKGGGLSNYSVGRIEVVNMIERVLTSHQSGARKVWCMAPMKKAGLLKSYLATGFPTFDPSFLRDKKLMIPTTTLARGQDGFPVLAATVAIRYHYGLQAANQYISLSLMHHIISKALVEGQTREINERRKICRQALLECREKQPQCPDQDLAALKSQIKLQNCRSQALKEWVALDSGHFSNSSAELLMQLGTTQSANGEITTARGGFMSFKAADIARLLMRMTDPQVAVSFPAVRNGGFRSIITITHSVLQRIHAAESTNKSFVAWMEEGLAAAIVSTGFHIFPIPTNLNRQSNPSLLRWGSIEDTNKPPGFRLRAADEPKEMRMQAALKQVISRESQPWSLADPIHHQLPFVCRPDEWKAAKRTFCSPANARGDGSKEVQLVMSSLLSLFDIKKPLHHLFLLYGYMLARLKDIPILSHTISGSSGFKTPGQWQVALAQNPWIFKGDAAWPSATQWKGDVRGAEEKDVWLVSFVAGCIWFCDPVANTPVFRGPKDQIRAKLSNKRVNTHLLFKLGLLEVVRGGSRLLIGPRETDYQSFPVETLLAKNVRAIELCQKHGWYALLKEVMGVRVADMLVDEGKVRKDGGPPSGPPRLPMKRRLCDVIIRGSESESEEEVRRSDDSIATSDQYDDDDDDDKDDDKDDDDEGAHLKRKRR</sequence>
<evidence type="ECO:0000256" key="1">
    <source>
        <dbReference type="SAM" id="MobiDB-lite"/>
    </source>
</evidence>
<protein>
    <submittedName>
        <fullName evidence="2">Uncharacterized protein</fullName>
    </submittedName>
</protein>
<dbReference type="OrthoDB" id="2736611at2759"/>
<dbReference type="HOGENOM" id="CLU_258839_0_0_1"/>
<feature type="region of interest" description="Disordered" evidence="1">
    <location>
        <begin position="74"/>
        <end position="121"/>
    </location>
</feature>
<dbReference type="InParanoid" id="A0A067M746"/>
<name>A0A067M746_BOTB1</name>
<dbReference type="STRING" id="930990.A0A067M746"/>
<accession>A0A067M746</accession>
<evidence type="ECO:0000313" key="2">
    <source>
        <dbReference type="EMBL" id="KDQ07386.1"/>
    </source>
</evidence>
<feature type="region of interest" description="Disordered" evidence="1">
    <location>
        <begin position="1284"/>
        <end position="1334"/>
    </location>
</feature>
<evidence type="ECO:0000313" key="3">
    <source>
        <dbReference type="Proteomes" id="UP000027195"/>
    </source>
</evidence>
<dbReference type="Proteomes" id="UP000027195">
    <property type="component" value="Unassembled WGS sequence"/>
</dbReference>
<gene>
    <name evidence="2" type="ORF">BOTBODRAFT_180742</name>
</gene>